<evidence type="ECO:0008006" key="4">
    <source>
        <dbReference type="Google" id="ProtNLM"/>
    </source>
</evidence>
<comment type="caution">
    <text evidence="2">The sequence shown here is derived from an EMBL/GenBank/DDBJ whole genome shotgun (WGS) entry which is preliminary data.</text>
</comment>
<evidence type="ECO:0000313" key="3">
    <source>
        <dbReference type="Proteomes" id="UP000231501"/>
    </source>
</evidence>
<dbReference type="RefSeq" id="WP_099862877.1">
    <property type="nucleotide sequence ID" value="NZ_PEOG01000050.1"/>
</dbReference>
<protein>
    <recommendedName>
        <fullName evidence="4">MmcB family DNA repair protein</fullName>
    </recommendedName>
</protein>
<accession>A0A2G9C657</accession>
<proteinExistence type="predicted"/>
<dbReference type="OrthoDB" id="198812at2"/>
<reference evidence="2 3" key="1">
    <citation type="submission" date="2017-11" db="EMBL/GenBank/DDBJ databases">
        <title>Draft genome sequence of Mitsuaria sp. HWN-4.</title>
        <authorList>
            <person name="Gundlapally S.R."/>
        </authorList>
    </citation>
    <scope>NUCLEOTIDE SEQUENCE [LARGE SCALE GENOMIC DNA]</scope>
    <source>
        <strain evidence="2 3">HWN-4</strain>
    </source>
</reference>
<dbReference type="Proteomes" id="UP000231501">
    <property type="component" value="Unassembled WGS sequence"/>
</dbReference>
<dbReference type="InterPro" id="IPR009394">
    <property type="entry name" value="MmcB-like"/>
</dbReference>
<dbReference type="EMBL" id="PEOG01000050">
    <property type="protein sequence ID" value="PIM51913.1"/>
    <property type="molecule type" value="Genomic_DNA"/>
</dbReference>
<feature type="coiled-coil region" evidence="1">
    <location>
        <begin position="181"/>
        <end position="219"/>
    </location>
</feature>
<sequence>MTQQLTHDQLATDLASHLRGHSNRITWEDMQLGESGSPRPDVYTMEPTYTRLAFEAFEVKVSMADFRRDVTAGKWQAYLAYANSVTFAAPAGLIAKDMVPATCGLILRGANGAWRYAKKPVSHQLTELPWKAWIKLLLDGVTRANGTNRTTYFREWQAADKLAAKFGTEIAAMLSDIPRLAQMHQQAHANYEAERKRLNDQLARDRADMQAQRDTERERCSGAVGKLAVALGLPADSLATDLQVRAQQLLTLLAKPRFGRNPLLELADDLASVAAQARQLGEVLTANAAEIEAVPVAPVRVKDVVA</sequence>
<evidence type="ECO:0000313" key="2">
    <source>
        <dbReference type="EMBL" id="PIM51913.1"/>
    </source>
</evidence>
<keyword evidence="1" id="KW-0175">Coiled coil</keyword>
<dbReference type="Pfam" id="PF06319">
    <property type="entry name" value="MmcB-like"/>
    <property type="match status" value="1"/>
</dbReference>
<dbReference type="AlphaFoldDB" id="A0A2G9C657"/>
<keyword evidence="3" id="KW-1185">Reference proteome</keyword>
<organism evidence="2 3">
    <name type="scientific">Roseateles chitinivorans</name>
    <dbReference type="NCBI Taxonomy" id="2917965"/>
    <lineage>
        <taxon>Bacteria</taxon>
        <taxon>Pseudomonadati</taxon>
        <taxon>Pseudomonadota</taxon>
        <taxon>Betaproteobacteria</taxon>
        <taxon>Burkholderiales</taxon>
        <taxon>Sphaerotilaceae</taxon>
        <taxon>Roseateles</taxon>
    </lineage>
</organism>
<name>A0A2G9C657_9BURK</name>
<gene>
    <name evidence="2" type="ORF">CS062_17460</name>
</gene>
<evidence type="ECO:0000256" key="1">
    <source>
        <dbReference type="SAM" id="Coils"/>
    </source>
</evidence>